<name>A0ABD0L3S3_9CAEN</name>
<evidence type="ECO:0000313" key="2">
    <source>
        <dbReference type="EMBL" id="KAK7493980.1"/>
    </source>
</evidence>
<proteinExistence type="predicted"/>
<accession>A0ABD0L3S3</accession>
<keyword evidence="3" id="KW-1185">Reference proteome</keyword>
<dbReference type="AlphaFoldDB" id="A0ABD0L3S3"/>
<evidence type="ECO:0000256" key="1">
    <source>
        <dbReference type="SAM" id="MobiDB-lite"/>
    </source>
</evidence>
<organism evidence="2 3">
    <name type="scientific">Batillaria attramentaria</name>
    <dbReference type="NCBI Taxonomy" id="370345"/>
    <lineage>
        <taxon>Eukaryota</taxon>
        <taxon>Metazoa</taxon>
        <taxon>Spiralia</taxon>
        <taxon>Lophotrochozoa</taxon>
        <taxon>Mollusca</taxon>
        <taxon>Gastropoda</taxon>
        <taxon>Caenogastropoda</taxon>
        <taxon>Sorbeoconcha</taxon>
        <taxon>Cerithioidea</taxon>
        <taxon>Batillariidae</taxon>
        <taxon>Batillaria</taxon>
    </lineage>
</organism>
<feature type="region of interest" description="Disordered" evidence="1">
    <location>
        <begin position="1"/>
        <end position="23"/>
    </location>
</feature>
<reference evidence="2 3" key="1">
    <citation type="journal article" date="2023" name="Sci. Data">
        <title>Genome assembly of the Korean intertidal mud-creeper Batillaria attramentaria.</title>
        <authorList>
            <person name="Patra A.K."/>
            <person name="Ho P.T."/>
            <person name="Jun S."/>
            <person name="Lee S.J."/>
            <person name="Kim Y."/>
            <person name="Won Y.J."/>
        </authorList>
    </citation>
    <scope>NUCLEOTIDE SEQUENCE [LARGE SCALE GENOMIC DNA]</scope>
    <source>
        <strain evidence="2">Wonlab-2016</strain>
    </source>
</reference>
<evidence type="ECO:0000313" key="3">
    <source>
        <dbReference type="Proteomes" id="UP001519460"/>
    </source>
</evidence>
<gene>
    <name evidence="2" type="ORF">BaRGS_00014862</name>
</gene>
<dbReference type="Proteomes" id="UP001519460">
    <property type="component" value="Unassembled WGS sequence"/>
</dbReference>
<dbReference type="EMBL" id="JACVVK020000088">
    <property type="protein sequence ID" value="KAK7493980.1"/>
    <property type="molecule type" value="Genomic_DNA"/>
</dbReference>
<sequence length="114" mass="12823">MGKDHKWTNDPHVHTMRHLSRPGAPNQLCNSAVNTKHTLCKLTLATKVFKETMAFFSPSSTGQVACQPPVSPRMIERSFQKDTRGSSLLATLFPACWTDWRNLRPPVLFSNEGK</sequence>
<protein>
    <submittedName>
        <fullName evidence="2">Uncharacterized protein</fullName>
    </submittedName>
</protein>
<comment type="caution">
    <text evidence="2">The sequence shown here is derived from an EMBL/GenBank/DDBJ whole genome shotgun (WGS) entry which is preliminary data.</text>
</comment>
<feature type="compositionally biased region" description="Basic and acidic residues" evidence="1">
    <location>
        <begin position="1"/>
        <end position="13"/>
    </location>
</feature>